<feature type="binding site" evidence="9">
    <location>
        <position position="775"/>
    </location>
    <ligand>
        <name>substrate</name>
    </ligand>
</feature>
<protein>
    <recommendedName>
        <fullName evidence="9">Queuine tRNA-ribosyltransferase catalytic subunit 1</fullName>
        <ecNumber evidence="9">2.4.2.64</ecNumber>
    </recommendedName>
    <alternativeName>
        <fullName evidence="9">Guanine insertion enzyme</fullName>
    </alternativeName>
    <alternativeName>
        <fullName evidence="9">tRNA-guanine transglycosylase</fullName>
    </alternativeName>
</protein>
<dbReference type="PANTHER" id="PTHR11999">
    <property type="entry name" value="GROUP II PYRIDOXAL-5-PHOSPHATE DECARBOXYLASE"/>
    <property type="match status" value="1"/>
</dbReference>
<evidence type="ECO:0000256" key="10">
    <source>
        <dbReference type="PIRSR" id="PIRSR602129-50"/>
    </source>
</evidence>
<comment type="similarity">
    <text evidence="2">Belongs to the group II decarboxylase family.</text>
</comment>
<dbReference type="InterPro" id="IPR010977">
    <property type="entry name" value="Aromatic_deC"/>
</dbReference>
<dbReference type="Proteomes" id="UP000789390">
    <property type="component" value="Unassembled WGS sequence"/>
</dbReference>
<dbReference type="OrthoDB" id="639767at2759"/>
<accession>A0A8J2WJC0</accession>
<feature type="modified residue" description="N6-(pyridoxal phosphate)lysine" evidence="10">
    <location>
        <position position="304"/>
    </location>
</feature>
<dbReference type="Gene3D" id="3.90.1150.10">
    <property type="entry name" value="Aspartate Aminotransferase, domain 1"/>
    <property type="match status" value="1"/>
</dbReference>
<evidence type="ECO:0000313" key="13">
    <source>
        <dbReference type="Proteomes" id="UP000789390"/>
    </source>
</evidence>
<dbReference type="GO" id="GO:0030170">
    <property type="term" value="F:pyridoxal phosphate binding"/>
    <property type="evidence" value="ECO:0007669"/>
    <property type="project" value="InterPro"/>
</dbReference>
<evidence type="ECO:0000256" key="8">
    <source>
        <dbReference type="ARBA" id="ARBA00023239"/>
    </source>
</evidence>
<comment type="caution">
    <text evidence="12">The sequence shown here is derived from an EMBL/GenBank/DDBJ whole genome shotgun (WGS) entry which is preliminary data.</text>
</comment>
<dbReference type="FunFam" id="1.20.1340.10:FF:000001">
    <property type="entry name" value="Histidine decarboxylase"/>
    <property type="match status" value="1"/>
</dbReference>
<keyword evidence="8" id="KW-0456">Lyase</keyword>
<dbReference type="GO" id="GO:0008479">
    <property type="term" value="F:tRNA-guanosine(34) queuine transglycosylase activity"/>
    <property type="evidence" value="ECO:0007669"/>
    <property type="project" value="UniProtKB-UniRule"/>
</dbReference>
<dbReference type="HAMAP" id="MF_00168">
    <property type="entry name" value="Q_tRNA_Tgt"/>
    <property type="match status" value="1"/>
</dbReference>
<feature type="region of interest" description="RNA binding; important for wobble base 34 recognition" evidence="9">
    <location>
        <begin position="857"/>
        <end position="861"/>
    </location>
</feature>
<feature type="binding site" evidence="9">
    <location>
        <position position="892"/>
    </location>
    <ligand>
        <name>Zn(2+)</name>
        <dbReference type="ChEBI" id="CHEBI:29105"/>
    </ligand>
</feature>
<sequence length="984" mass="110843">MDSAEFRQRGREMVDYIVEYMETLGERRVTPSVQPGYLREMIPKNAPHEGEKWEEIMSDVESKIMPGVAHWQHPRFHAYFPSGNSFPSILGDMLSDGIGAIGFSWAASPACTELETIVLDWLGQMIGLPDAFLSFSEGSKGGGVMQSSASECVLVSLLAARAQKIKELKTLHPFVDEGVLLSKLVAYCSKEAHSCVEKAAMIAFTKLRILDPDENLSLRGTTLSQAIEEDRALGLIPFFVSATLGTTSCVSFDNLAEIGPIAQEAGTWLHVDAAYAGNAFICPEFKYLMDGIEFAMSFNTNPNKWLLTNFDCSTMWVRDRFKLTQAMVVDPLYLQHSNSEKAIDYRHWGIPLSRRFRALKLWFVIRKYGVTGLQNYIREHCRLAKSFESLVRADERFEVCNNVKMGLVCFRVKGGNELNRQLLANINASGKLHMVPASIHGRYIIRFCVCAQDAKDSDIEYAWQVITDYSTELLSGEMVNLDRKCKSEISLNGLENDHSDELGQHIEKLEISQSLMDLMETVHFPIQKHNRKSWLKQLGTRVRRMVKNHAICNSVSVLLKIKLKNFIVIGNIASRYISITFLSFRFAMSRHPLTFQVLAQCKTTKAKCSRMTLPHHVVETPVFMPVGTQGSLKGIIPEQLEQLNCQIMLGNTYHLGNRPGPDLLESCGGLHNFMGWSRNLLTDSGGFQMVSLLDLAEITEEGVKFKSPYDGSECLLTPERSIEIQNAIGADIIMQLDDVNNLDKLTQFSRTTRWLDRCLKAHKRPEAQNLFPIVQGGLDPKLRTESAKQLMERDVAGFAVGGLSGGEGKDQFWRMVHLSTDLLPNEKPRYLMGVGFATDLVVCCALGCDMFDCVFPTRTARFGCALVATGQLNLKLKSFAQDFRPIDENCECSTCKRYTRAYLHTIATVETVACNLITVHNVAYQLRLMRNIRENILNGTFVDFIFDFMDTMYPKKDFPVWATDALKAVNVDLHERDKHDKIDC</sequence>
<dbReference type="PANTHER" id="PTHR11999:SF70">
    <property type="entry name" value="MIP05841P"/>
    <property type="match status" value="1"/>
</dbReference>
<comment type="similarity">
    <text evidence="9">Belongs to the queuine tRNA-ribosyltransferase family.</text>
</comment>
<dbReference type="InterPro" id="IPR002129">
    <property type="entry name" value="PyrdxlP-dep_de-COase"/>
</dbReference>
<comment type="function">
    <text evidence="9">Catalytic subunit of the queuine tRNA-ribosyltransferase (TGT) that catalyzes the base-exchange of a guanine (G) residue with queuine (Q) at position 34 (anticodon wobble position) in tRNAs with GU(N) anticodons (tRNA-Asp, -Asn, -His and -Tyr), resulting in the hypermodified nucleoside queuosine (7-(((4,5-cis-dihydroxy-2-cyclopenten-1-yl)amino)methyl)-7-deazaguanosine). Catalysis occurs through a double-displacement mechanism. The nucleophile active site attacks the C1' of nucleotide 34 to detach the guanine base from the RNA, forming a covalent enzyme-RNA intermediate. The proton acceptor active site deprotonates the incoming queuine, allowing a nucleophilic attack on the C1' of the ribose to form the product.</text>
</comment>
<feature type="region of interest" description="RNA binding" evidence="9">
    <location>
        <begin position="833"/>
        <end position="839"/>
    </location>
</feature>
<dbReference type="CDD" id="cd06450">
    <property type="entry name" value="DOPA_deC_like"/>
    <property type="match status" value="1"/>
</dbReference>
<feature type="active site" description="Nucleophile" evidence="9">
    <location>
        <position position="852"/>
    </location>
</feature>
<name>A0A8J2WJC0_9CRUS</name>
<dbReference type="InterPro" id="IPR004803">
    <property type="entry name" value="TGT"/>
</dbReference>
<evidence type="ECO:0000256" key="6">
    <source>
        <dbReference type="ARBA" id="ARBA00022793"/>
    </source>
</evidence>
<feature type="binding site" evidence="9">
    <location>
        <position position="890"/>
    </location>
    <ligand>
        <name>Zn(2+)</name>
        <dbReference type="ChEBI" id="CHEBI:29105"/>
    </ligand>
</feature>
<comment type="subcellular location">
    <subcellularLocation>
        <location evidence="9">Cytoplasm</location>
    </subcellularLocation>
</comment>
<dbReference type="Gene3D" id="1.20.1340.10">
    <property type="entry name" value="dopa decarboxylase, N-terminal domain"/>
    <property type="match status" value="1"/>
</dbReference>
<dbReference type="FunFam" id="3.90.1150.10:FF:000018">
    <property type="entry name" value="Histidine decarboxylase"/>
    <property type="match status" value="1"/>
</dbReference>
<dbReference type="GO" id="GO:0006400">
    <property type="term" value="P:tRNA modification"/>
    <property type="evidence" value="ECO:0007669"/>
    <property type="project" value="InterPro"/>
</dbReference>
<keyword evidence="3 9" id="KW-0328">Glycosyltransferase</keyword>
<comment type="catalytic activity">
    <reaction evidence="9">
        <text>guanosine(34) in tRNA + queuine = queuosine(34) in tRNA + guanine</text>
        <dbReference type="Rhea" id="RHEA:16633"/>
        <dbReference type="Rhea" id="RHEA-COMP:10341"/>
        <dbReference type="Rhea" id="RHEA-COMP:18571"/>
        <dbReference type="ChEBI" id="CHEBI:16235"/>
        <dbReference type="ChEBI" id="CHEBI:17433"/>
        <dbReference type="ChEBI" id="CHEBI:74269"/>
        <dbReference type="ChEBI" id="CHEBI:194431"/>
        <dbReference type="EC" id="2.4.2.64"/>
    </reaction>
</comment>
<dbReference type="InterPro" id="IPR021115">
    <property type="entry name" value="Pyridoxal-P_BS"/>
</dbReference>
<organism evidence="12 13">
    <name type="scientific">Daphnia galeata</name>
    <dbReference type="NCBI Taxonomy" id="27404"/>
    <lineage>
        <taxon>Eukaryota</taxon>
        <taxon>Metazoa</taxon>
        <taxon>Ecdysozoa</taxon>
        <taxon>Arthropoda</taxon>
        <taxon>Crustacea</taxon>
        <taxon>Branchiopoda</taxon>
        <taxon>Diplostraca</taxon>
        <taxon>Cladocera</taxon>
        <taxon>Anomopoda</taxon>
        <taxon>Daphniidae</taxon>
        <taxon>Daphnia</taxon>
    </lineage>
</organism>
<dbReference type="InterPro" id="IPR015421">
    <property type="entry name" value="PyrdxlP-dep_Trfase_major"/>
</dbReference>
<feature type="binding site" evidence="9">
    <location>
        <begin position="683"/>
        <end position="687"/>
    </location>
    <ligand>
        <name>substrate</name>
    </ligand>
</feature>
<evidence type="ECO:0000256" key="7">
    <source>
        <dbReference type="ARBA" id="ARBA00022898"/>
    </source>
</evidence>
<feature type="active site" description="Proton acceptor" evidence="9">
    <location>
        <position position="683"/>
    </location>
</feature>
<dbReference type="Pfam" id="PF00282">
    <property type="entry name" value="Pyridoxal_deC"/>
    <property type="match status" value="1"/>
</dbReference>
<dbReference type="NCBIfam" id="TIGR00430">
    <property type="entry name" value="Q_tRNA_tgt"/>
    <property type="match status" value="1"/>
</dbReference>
<keyword evidence="9" id="KW-0479">Metal-binding</keyword>
<dbReference type="GO" id="GO:0019752">
    <property type="term" value="P:carboxylic acid metabolic process"/>
    <property type="evidence" value="ECO:0007669"/>
    <property type="project" value="InterPro"/>
</dbReference>
<dbReference type="NCBIfam" id="TIGR00449">
    <property type="entry name" value="tgt_general"/>
    <property type="match status" value="1"/>
</dbReference>
<dbReference type="Gene3D" id="3.40.640.10">
    <property type="entry name" value="Type I PLP-dependent aspartate aminotransferase-like (Major domain)"/>
    <property type="match status" value="1"/>
</dbReference>
<evidence type="ECO:0000256" key="1">
    <source>
        <dbReference type="ARBA" id="ARBA00001933"/>
    </source>
</evidence>
<dbReference type="InterPro" id="IPR015424">
    <property type="entry name" value="PyrdxlP-dep_Trfase"/>
</dbReference>
<keyword evidence="13" id="KW-1185">Reference proteome</keyword>
<comment type="cofactor">
    <cofactor evidence="1 10">
        <name>pyridoxal 5'-phosphate</name>
        <dbReference type="ChEBI" id="CHEBI:597326"/>
    </cofactor>
</comment>
<dbReference type="EC" id="2.4.2.64" evidence="9"/>
<keyword evidence="4 9" id="KW-0808">Transferase</keyword>
<dbReference type="GO" id="GO:0005737">
    <property type="term" value="C:cytoplasm"/>
    <property type="evidence" value="ECO:0007669"/>
    <property type="project" value="UniProtKB-SubCell"/>
</dbReference>
<evidence type="ECO:0000256" key="5">
    <source>
        <dbReference type="ARBA" id="ARBA00022694"/>
    </source>
</evidence>
<keyword evidence="6" id="KW-0210">Decarboxylase</keyword>
<evidence type="ECO:0000256" key="4">
    <source>
        <dbReference type="ARBA" id="ARBA00022679"/>
    </source>
</evidence>
<dbReference type="GO" id="GO:0006520">
    <property type="term" value="P:amino acid metabolic process"/>
    <property type="evidence" value="ECO:0007669"/>
    <property type="project" value="InterPro"/>
</dbReference>
<dbReference type="Gene3D" id="3.20.20.105">
    <property type="entry name" value="Queuine tRNA-ribosyltransferase-like"/>
    <property type="match status" value="1"/>
</dbReference>
<keyword evidence="7 10" id="KW-0663">Pyridoxal phosphate</keyword>
<feature type="domain" description="tRNA-guanine(15) transglycosylase-like" evidence="11">
    <location>
        <begin position="604"/>
        <end position="952"/>
    </location>
</feature>
<comment type="cofactor">
    <cofactor evidence="9">
        <name>Zn(2+)</name>
        <dbReference type="ChEBI" id="CHEBI:29105"/>
    </cofactor>
</comment>
<dbReference type="InterPro" id="IPR036511">
    <property type="entry name" value="TGT-like_sf"/>
</dbReference>
<proteinExistence type="inferred from homology"/>
<dbReference type="AlphaFoldDB" id="A0A8J2WJC0"/>
<dbReference type="SUPFAM" id="SSF51713">
    <property type="entry name" value="tRNA-guanine transglycosylase"/>
    <property type="match status" value="1"/>
</dbReference>
<feature type="binding site" evidence="9">
    <location>
        <position position="737"/>
    </location>
    <ligand>
        <name>substrate</name>
    </ligand>
</feature>
<dbReference type="Pfam" id="PF01702">
    <property type="entry name" value="TGT"/>
    <property type="match status" value="1"/>
</dbReference>
<dbReference type="FunFam" id="3.40.640.10:FF:000025">
    <property type="entry name" value="Histidine decarboxylase"/>
    <property type="match status" value="1"/>
</dbReference>
<feature type="binding site" evidence="9">
    <location>
        <position position="895"/>
    </location>
    <ligand>
        <name>Zn(2+)</name>
        <dbReference type="ChEBI" id="CHEBI:29105"/>
    </ligand>
</feature>
<dbReference type="GO" id="GO:0016831">
    <property type="term" value="F:carboxy-lyase activity"/>
    <property type="evidence" value="ECO:0007669"/>
    <property type="project" value="UniProtKB-KW"/>
</dbReference>
<reference evidence="12" key="1">
    <citation type="submission" date="2021-11" db="EMBL/GenBank/DDBJ databases">
        <authorList>
            <person name="Schell T."/>
        </authorList>
    </citation>
    <scope>NUCLEOTIDE SEQUENCE</scope>
    <source>
        <strain evidence="12">M5</strain>
    </source>
</reference>
<dbReference type="PROSITE" id="PS00392">
    <property type="entry name" value="DDC_GAD_HDC_YDC"/>
    <property type="match status" value="1"/>
</dbReference>
<evidence type="ECO:0000259" key="11">
    <source>
        <dbReference type="Pfam" id="PF01702"/>
    </source>
</evidence>
<keyword evidence="9" id="KW-0862">Zinc</keyword>
<dbReference type="InterPro" id="IPR002616">
    <property type="entry name" value="tRNA_ribo_trans-like"/>
</dbReference>
<feature type="binding site" evidence="9">
    <location>
        <position position="802"/>
    </location>
    <ligand>
        <name>substrate</name>
    </ligand>
</feature>
<gene>
    <name evidence="12" type="ORF">DGAL_LOCUS9746</name>
</gene>
<keyword evidence="9" id="KW-0963">Cytoplasm</keyword>
<keyword evidence="5 9" id="KW-0819">tRNA processing</keyword>
<evidence type="ECO:0000313" key="12">
    <source>
        <dbReference type="EMBL" id="CAH0106590.1"/>
    </source>
</evidence>
<feature type="binding site" evidence="9">
    <location>
        <position position="920"/>
    </location>
    <ligand>
        <name>Zn(2+)</name>
        <dbReference type="ChEBI" id="CHEBI:29105"/>
    </ligand>
</feature>
<dbReference type="SUPFAM" id="SSF53383">
    <property type="entry name" value="PLP-dependent transferases"/>
    <property type="match status" value="1"/>
</dbReference>
<dbReference type="PRINTS" id="PR00800">
    <property type="entry name" value="YHDCRBOXLASE"/>
</dbReference>
<dbReference type="EMBL" id="CAKKLH010000224">
    <property type="protein sequence ID" value="CAH0106590.1"/>
    <property type="molecule type" value="Genomic_DNA"/>
</dbReference>
<evidence type="ECO:0000256" key="3">
    <source>
        <dbReference type="ARBA" id="ARBA00022676"/>
    </source>
</evidence>
<evidence type="ECO:0000256" key="2">
    <source>
        <dbReference type="ARBA" id="ARBA00009533"/>
    </source>
</evidence>
<dbReference type="GO" id="GO:0046872">
    <property type="term" value="F:metal ion binding"/>
    <property type="evidence" value="ECO:0007669"/>
    <property type="project" value="UniProtKB-KW"/>
</dbReference>
<dbReference type="InterPro" id="IPR015422">
    <property type="entry name" value="PyrdxlP-dep_Trfase_small"/>
</dbReference>
<comment type="subunit">
    <text evidence="9">Heterodimer of a catalytic subunit and an accessory subunit.</text>
</comment>
<evidence type="ECO:0000256" key="9">
    <source>
        <dbReference type="HAMAP-Rule" id="MF_03218"/>
    </source>
</evidence>